<dbReference type="SUPFAM" id="SSF56436">
    <property type="entry name" value="C-type lectin-like"/>
    <property type="match status" value="2"/>
</dbReference>
<dbReference type="CDD" id="cd00033">
    <property type="entry name" value="CCP"/>
    <property type="match status" value="18"/>
</dbReference>
<evidence type="ECO:0000256" key="3">
    <source>
        <dbReference type="ARBA" id="ARBA00022659"/>
    </source>
</evidence>
<dbReference type="Proteomes" id="UP000549394">
    <property type="component" value="Unassembled WGS sequence"/>
</dbReference>
<evidence type="ECO:0000256" key="11">
    <source>
        <dbReference type="PROSITE-ProRule" id="PRU00302"/>
    </source>
</evidence>
<dbReference type="PROSITE" id="PS50041">
    <property type="entry name" value="C_TYPE_LECTIN_2"/>
    <property type="match status" value="1"/>
</dbReference>
<dbReference type="InterPro" id="IPR000742">
    <property type="entry name" value="EGF"/>
</dbReference>
<dbReference type="PROSITE" id="PS01186">
    <property type="entry name" value="EGF_2"/>
    <property type="match status" value="2"/>
</dbReference>
<evidence type="ECO:0000313" key="18">
    <source>
        <dbReference type="EMBL" id="CAD5125275.1"/>
    </source>
</evidence>
<feature type="domain" description="Sushi" evidence="17">
    <location>
        <begin position="2609"/>
        <end position="2668"/>
    </location>
</feature>
<evidence type="ECO:0000256" key="5">
    <source>
        <dbReference type="ARBA" id="ARBA00022737"/>
    </source>
</evidence>
<dbReference type="PANTHER" id="PTHR19325:SF575">
    <property type="entry name" value="LOCOMOTION-RELATED PROTEIN HIKARU GENKI"/>
    <property type="match status" value="1"/>
</dbReference>
<dbReference type="Gene3D" id="2.10.70.10">
    <property type="entry name" value="Complement Module, domain 1"/>
    <property type="match status" value="20"/>
</dbReference>
<name>A0A7I8WAV4_9ANNE</name>
<dbReference type="InterPro" id="IPR038178">
    <property type="entry name" value="Kringle_sf"/>
</dbReference>
<dbReference type="Pfam" id="PF00084">
    <property type="entry name" value="Sushi"/>
    <property type="match status" value="17"/>
</dbReference>
<keyword evidence="1 9" id="KW-0245">EGF-like domain</keyword>
<evidence type="ECO:0000259" key="14">
    <source>
        <dbReference type="PROSITE" id="PS50026"/>
    </source>
</evidence>
<dbReference type="SMART" id="SM00181">
    <property type="entry name" value="EGF"/>
    <property type="match status" value="2"/>
</dbReference>
<dbReference type="InterPro" id="IPR035976">
    <property type="entry name" value="Sushi/SCR/CCP_sf"/>
</dbReference>
<evidence type="ECO:0000256" key="9">
    <source>
        <dbReference type="PROSITE-ProRule" id="PRU00076"/>
    </source>
</evidence>
<feature type="domain" description="Sushi" evidence="17">
    <location>
        <begin position="2795"/>
        <end position="2856"/>
    </location>
</feature>
<evidence type="ECO:0000256" key="8">
    <source>
        <dbReference type="ARBA" id="ARBA00023180"/>
    </source>
</evidence>
<feature type="domain" description="Sushi" evidence="17">
    <location>
        <begin position="1744"/>
        <end position="1804"/>
    </location>
</feature>
<proteinExistence type="predicted"/>
<dbReference type="InterPro" id="IPR050350">
    <property type="entry name" value="Compl-Cell_Adhes-Reg"/>
</dbReference>
<organism evidence="18 19">
    <name type="scientific">Dimorphilus gyrociliatus</name>
    <dbReference type="NCBI Taxonomy" id="2664684"/>
    <lineage>
        <taxon>Eukaryota</taxon>
        <taxon>Metazoa</taxon>
        <taxon>Spiralia</taxon>
        <taxon>Lophotrochozoa</taxon>
        <taxon>Annelida</taxon>
        <taxon>Polychaeta</taxon>
        <taxon>Polychaeta incertae sedis</taxon>
        <taxon>Dinophilidae</taxon>
        <taxon>Dimorphilus</taxon>
    </lineage>
</organism>
<keyword evidence="3 11" id="KW-0768">Sushi</keyword>
<feature type="domain" description="Sushi" evidence="17">
    <location>
        <begin position="2485"/>
        <end position="2548"/>
    </location>
</feature>
<feature type="domain" description="C-type lectin" evidence="15">
    <location>
        <begin position="851"/>
        <end position="970"/>
    </location>
</feature>
<dbReference type="SMART" id="SM00034">
    <property type="entry name" value="CLECT"/>
    <property type="match status" value="2"/>
</dbReference>
<evidence type="ECO:0000259" key="16">
    <source>
        <dbReference type="PROSITE" id="PS50070"/>
    </source>
</evidence>
<feature type="domain" description="EGF-like" evidence="14">
    <location>
        <begin position="1257"/>
        <end position="1295"/>
    </location>
</feature>
<dbReference type="SUPFAM" id="SSF57535">
    <property type="entry name" value="Complement control module/SCR domain"/>
    <property type="match status" value="22"/>
</dbReference>
<comment type="caution">
    <text evidence="9">Lacks conserved residue(s) required for the propagation of feature annotation.</text>
</comment>
<dbReference type="Gene3D" id="3.10.100.10">
    <property type="entry name" value="Mannose-Binding Protein A, subunit A"/>
    <property type="match status" value="2"/>
</dbReference>
<feature type="domain" description="Sushi" evidence="17">
    <location>
        <begin position="1805"/>
        <end position="1861"/>
    </location>
</feature>
<dbReference type="Gene3D" id="2.20.28.230">
    <property type="match status" value="1"/>
</dbReference>
<keyword evidence="19" id="KW-1185">Reference proteome</keyword>
<feature type="domain" description="Sushi" evidence="17">
    <location>
        <begin position="2669"/>
        <end position="2731"/>
    </location>
</feature>
<feature type="region of interest" description="Disordered" evidence="12">
    <location>
        <begin position="3068"/>
        <end position="3090"/>
    </location>
</feature>
<dbReference type="SUPFAM" id="SSF57440">
    <property type="entry name" value="Kringle-like"/>
    <property type="match status" value="1"/>
</dbReference>
<reference evidence="18 19" key="1">
    <citation type="submission" date="2020-08" db="EMBL/GenBank/DDBJ databases">
        <authorList>
            <person name="Hejnol A."/>
        </authorList>
    </citation>
    <scope>NUCLEOTIDE SEQUENCE [LARGE SCALE GENOMIC DNA]</scope>
</reference>
<evidence type="ECO:0000256" key="1">
    <source>
        <dbReference type="ARBA" id="ARBA00022536"/>
    </source>
</evidence>
<keyword evidence="8" id="KW-0325">Glycoprotein</keyword>
<keyword evidence="6" id="KW-0106">Calcium</keyword>
<dbReference type="InterPro" id="IPR016186">
    <property type="entry name" value="C-type_lectin-like/link_sf"/>
</dbReference>
<feature type="domain" description="Sushi" evidence="17">
    <location>
        <begin position="2217"/>
        <end position="2276"/>
    </location>
</feature>
<evidence type="ECO:0000256" key="10">
    <source>
        <dbReference type="PROSITE-ProRule" id="PRU00121"/>
    </source>
</evidence>
<dbReference type="OrthoDB" id="10069199at2759"/>
<evidence type="ECO:0000256" key="6">
    <source>
        <dbReference type="ARBA" id="ARBA00022837"/>
    </source>
</evidence>
<dbReference type="InterPro" id="IPR001304">
    <property type="entry name" value="C-type_lectin-like"/>
</dbReference>
<feature type="domain" description="Kringle" evidence="16">
    <location>
        <begin position="196"/>
        <end position="244"/>
    </location>
</feature>
<keyword evidence="2 10" id="KW-0420">Kringle</keyword>
<feature type="domain" description="Sushi" evidence="17">
    <location>
        <begin position="2277"/>
        <end position="2335"/>
    </location>
</feature>
<protein>
    <submittedName>
        <fullName evidence="18">DgyrCDS13521</fullName>
    </submittedName>
</protein>
<dbReference type="Pfam" id="PF00008">
    <property type="entry name" value="EGF"/>
    <property type="match status" value="1"/>
</dbReference>
<evidence type="ECO:0000313" key="19">
    <source>
        <dbReference type="Proteomes" id="UP000549394"/>
    </source>
</evidence>
<dbReference type="InterPro" id="IPR000436">
    <property type="entry name" value="Sushi_SCR_CCP_dom"/>
</dbReference>
<dbReference type="PROSITE" id="PS50923">
    <property type="entry name" value="SUSHI"/>
    <property type="match status" value="22"/>
</dbReference>
<keyword evidence="7 9" id="KW-1015">Disulfide bond</keyword>
<dbReference type="EMBL" id="CAJFCJ010000025">
    <property type="protein sequence ID" value="CAD5125275.1"/>
    <property type="molecule type" value="Genomic_DNA"/>
</dbReference>
<dbReference type="GO" id="GO:0048589">
    <property type="term" value="P:developmental growth"/>
    <property type="evidence" value="ECO:0007669"/>
    <property type="project" value="UniProtKB-ARBA"/>
</dbReference>
<evidence type="ECO:0000256" key="4">
    <source>
        <dbReference type="ARBA" id="ARBA00022729"/>
    </source>
</evidence>
<sequence>MLTNAVVPICLFFLFILKYIECDCPTIETVENLITVYHQNETDLTLKHYCYRPQIEGFDSPKSILKHTTYECINDVWIRADDKNEAPCENYICEKIKVAGSYSGIYSYEATSVDCPQPHYKSPNVYLFKYLTLNKWRLSTTCATSGSGHNGPADQFPFTTATNTWSNSKVQCIKWTDCYMTSKGEDYVGKTKLGICTPWPSSQPNLPDIHPSHAENFCRNPGSSNDEPFCYDGAVKQLCNMKNCGFCEAPLLNGDREIRLSKKSFLRHGETVDYTCEDWFRTWEGKLEREKTFKCLNGVLENFDSSDCTESSIFGQDDILMRYFFDFTHSFHINGGSYTSNYGQTKTVHVDTTNFNVLSKEDIHQHWNSISITQQVATQACALRFDEASPITTNITIDIWFQAEKVNPGSYINLFKQSNLLSIAIAAFSSASLQLFVSIQGRLVWNKSIDKDILYNLVITIQNGQENIYLNSNSENERSNSILTLSGPAEAVCCGNTGSSGSSSNCVENIVHILGLKTIQKHFSHSEVKDMYQTTNGRKFYFSLSNVAIDCKDAPYSGDYSIEYKASFNLHGMCDASHELHRNYISVERNGNAECNSGICTIEYKYGKGGNTPYEQVKDVVNASPYCYQEVKISCTSSYMVSKSISWVYESNNVEKTSTDWAYDTDSMCKNEDPRMPCKCDNMGSPTMDYGNIVNKEKLPIKAIKYAPPTNDLSLEISIGPLVCVSYGYFTGGLINPCSTNPCGDHGNCYLKTTSTYGCHCHPGYPVELDEHCKIPKVCTNLTATGDLTVTYDPPGQLPVYGSKALINCTNTVFLESSLSSQESYCYSSGSWSGENTLSCYLNCPENFVLYNETCYWPSQSVNLVGTRDEAKYICEQLDSTLAKLEDVNLATLIRTHYEFGSTSALIGLFRKSGAIVWSDESPLTEHSLWAASANDLTENKCVHASLCNSSNPLKYHVVGCESVAPFLCQATKCPEFSTFNNFNLSLLAKKNYHVGDTEILTCNNEYSLNGASIVQPLLCGSDGSWNLSSAECTLHNCAVTPPAVANAKIVSIFGTHTLGAIKEYICKPGYENGFPENHRFVLTCTLNDWAWFNNTAATCNRYAQKYIDIDGPDGKHKPLSVNCHFGSPILTRLQFNFQTQENTTFDLGYSFELIEQFKSLFYVCTQDVDIECASKHHISNIMVATPESAFFSISDEVTNRICDYPGPNYRPCQCMFDDEDSGYIIGKSRVPIYKVYWPNGYEFELNFGALKCYSNKHNYCQQDTCHNGGTCFPQNISPHYECICAPGYSGNNCENKINCGNLTTVHDGIWVYQTLTEYSHLATLACKENFYISTQPETEIMWAPKNITNVACLKTGSWSTQSYKCQHYCPLPFRPTTKTHRCFYHSSFDGVANAKASYVHAKNHCESNHGLLISKEAIEDGTSEFLREYSKDVEPSGKIFIGARKRDNEFFFEGRNDTVESIQNVLNSNVGECVIYLRPAAKIFESQDCSTPTTFACEYFECSTPPSNYTYSTFVEKSGFAYLDKATYSCQLGYEVLDNDLRYKNLTYICGSERIWIPTGASDCSLVDCKEPAIVKYSTKHVEGTKYQQTVNYTCAEHFEMIGNDRIHCQDNGSWTESPICNRVTCPDPGEPTNTTRITNDFLVDTNITYTCTTGNVHVGGDIVRKCTENGTYTGQEPVCEYASCGNFPLIANGQVNLTISLHTFYQAVATYYCNRYFSLVNSSTTTCLANGSWSTLPSCKRVECPEPPPVINSTRLPVTQIFPLNITITYSCVLGYYWFSGNLSRTCLDNGTWTGEAPTCPIVDCKSPPTINNGGRNFTMTKYEDRADYFCDQYFVIAKHNFSTCQANFTWSEKPHCVRTHCPPLPDVNLTTRIDYGTKIGENTTFDCVTGYNLTGGTFVRTCLDTGLWTGAPPVCLRLNCGFPEKVDNATINWHNFLYNDTIRWDCDEGYQRKSGDHEHTCLASALWSGETLVCERISCGDPGTTGNGTRRYTNFLYQGVVNYECHPGFTNVTGFLSLECESNKTWSHPSAVCDRDTCSDPPTIYNSTRKGSFYYNDTIVYECDTGYELTSGNLSLQCILVNDSLIWNAPWPVCKKVSCGPASQVDHASYKETSFSYLDYVNYTCYPGYYKTKGVFIIQCLEDRKWNGTLPVCEKITCGDPGDISNGEKSGQFLFEDVVTYVCDNGYEKISGNLQIKCDADKVWRDEKPVCERVNCTVPEVIPFAVIEGDSYRFGDSLKYICQDGFSTDDGKVVTRICQANREWTGTLPICKRLACGKPENPTNAIAYGEEYVFQSKIFYKCFEGHEQSEGDKEIICQADTSWSGSPISCEPIECPEPPIVFNAQVFGQNGFGQEKTYSCNFGYILKSGDLTRKCQGDKSWSGASPVCELPPATTPKPTDKFDPNPKPTDPPVKQEDVICQGLAVVPNANKYGPEGYVSKGLYVTFVCHEGYEFIEDSTLQSIKVSCLGDRWSRGVPQCKAIVCPSPSVIPHAIISKPEVFLIGSTVEYTCPIGMEYEDRGISRTITCLATKKWSYDAKLWRCRDILCKFKILEGLEYVDRVIKYPGEYFMKCPKGQLHTDGREGVWSFCKLSGAMHPRSPSCGINRCGPPPEVKNAIVKQLVSESYSLIECEPGMRFPDGQVRKILNCTKSLAWVPSTLRPCSQTNCKPPPFVINATDNRPSVFPMKTVIKYSCFKQHSFPDGSLKLSITCNENSEWSNKDPPACKQTFCSSADFSSTLKVNSSSVSHIAETKLKIQCNNDSRLPDGTQQTIITCLEIGKWSSEVGNCLTNRCPSAPYPANSIRKGNTTDLDSVWEYTCKEGHKFANSNARKWGIKCNPGSQWNNTVPDCVEIVCGTPYKLPHAEAIYSTINMNSIVKYKCLKGYQFKLGAQTPKSEIQTQIKGICQENGQWAISIFFRQIGCVLITCPAVIVVDNAVPSNLSTSYGNTIVYTCRTGYQLDSEKGNSAISSRVANATKNDTSLPASTSMFCNENGEWIGVLPSCKISHCLNVIVSTNIKANTTKTSSWTYANFSCPQNYKTTIVEDGKTVTKDWFVSYCKPSGNTVSWEPSPKECSDSSDNTPTEAADANTYGSVAIAMMSVTFGGIVLVDILTIKRDILLLAQNLTKAFGQGPWSKFLAQNAKQVPRVSTSQLRNILFPNQPPQGPPVGQNYSQLSNRFLELRS</sequence>
<dbReference type="PROSITE" id="PS50026">
    <property type="entry name" value="EGF_3"/>
    <property type="match status" value="2"/>
</dbReference>
<feature type="domain" description="Sushi" evidence="17">
    <location>
        <begin position="1862"/>
        <end position="1920"/>
    </location>
</feature>
<dbReference type="CDD" id="cd00037">
    <property type="entry name" value="CLECT"/>
    <property type="match status" value="1"/>
</dbReference>
<evidence type="ECO:0000259" key="15">
    <source>
        <dbReference type="PROSITE" id="PS50041"/>
    </source>
</evidence>
<feature type="domain" description="Sushi" evidence="17">
    <location>
        <begin position="1568"/>
        <end position="1624"/>
    </location>
</feature>
<feature type="disulfide bond" evidence="11">
    <location>
        <begin position="1686"/>
        <end position="1729"/>
    </location>
</feature>
<evidence type="ECO:0000256" key="7">
    <source>
        <dbReference type="ARBA" id="ARBA00023157"/>
    </source>
</evidence>
<dbReference type="PROSITE" id="PS00022">
    <property type="entry name" value="EGF_1"/>
    <property type="match status" value="1"/>
</dbReference>
<feature type="domain" description="Sushi" evidence="17">
    <location>
        <begin position="2039"/>
        <end position="2099"/>
    </location>
</feature>
<evidence type="ECO:0000256" key="13">
    <source>
        <dbReference type="SAM" id="SignalP"/>
    </source>
</evidence>
<feature type="disulfide bond" evidence="9">
    <location>
        <begin position="1266"/>
        <end position="1283"/>
    </location>
</feature>
<dbReference type="InterPro" id="IPR013806">
    <property type="entry name" value="Kringle-like"/>
</dbReference>
<feature type="domain" description="Sushi" evidence="17">
    <location>
        <begin position="2336"/>
        <end position="2393"/>
    </location>
</feature>
<dbReference type="FunFam" id="2.10.25.10:FF:000508">
    <property type="entry name" value="Eyes shut homolog"/>
    <property type="match status" value="1"/>
</dbReference>
<feature type="domain" description="Sushi" evidence="17">
    <location>
        <begin position="2930"/>
        <end position="3010"/>
    </location>
</feature>
<feature type="domain" description="Sushi" evidence="17">
    <location>
        <begin position="1921"/>
        <end position="1979"/>
    </location>
</feature>
<feature type="domain" description="Sushi" evidence="17">
    <location>
        <begin position="2100"/>
        <end position="2158"/>
    </location>
</feature>
<evidence type="ECO:0000256" key="12">
    <source>
        <dbReference type="SAM" id="MobiDB-lite"/>
    </source>
</evidence>
<feature type="region of interest" description="Disordered" evidence="12">
    <location>
        <begin position="2384"/>
        <end position="2415"/>
    </location>
</feature>
<evidence type="ECO:0000259" key="17">
    <source>
        <dbReference type="PROSITE" id="PS50923"/>
    </source>
</evidence>
<dbReference type="SUPFAM" id="SSF57196">
    <property type="entry name" value="EGF/Laminin"/>
    <property type="match status" value="1"/>
</dbReference>
<dbReference type="PROSITE" id="PS50070">
    <property type="entry name" value="KRINGLE_2"/>
    <property type="match status" value="1"/>
</dbReference>
<gene>
    <name evidence="18" type="ORF">DGYR_LOCUS12679</name>
</gene>
<feature type="disulfide bond" evidence="11">
    <location>
        <begin position="1746"/>
        <end position="1789"/>
    </location>
</feature>
<feature type="domain" description="Sushi" evidence="17">
    <location>
        <begin position="2159"/>
        <end position="2216"/>
    </location>
</feature>
<feature type="domain" description="Sushi" evidence="17">
    <location>
        <begin position="1684"/>
        <end position="1743"/>
    </location>
</feature>
<evidence type="ECO:0000256" key="2">
    <source>
        <dbReference type="ARBA" id="ARBA00022572"/>
    </source>
</evidence>
<accession>A0A7I8WAV4</accession>
<dbReference type="PANTHER" id="PTHR19325">
    <property type="entry name" value="COMPLEMENT COMPONENT-RELATED SUSHI DOMAIN-CONTAINING"/>
    <property type="match status" value="1"/>
</dbReference>
<feature type="domain" description="Sushi" evidence="17">
    <location>
        <begin position="972"/>
        <end position="1035"/>
    </location>
</feature>
<dbReference type="InterPro" id="IPR000001">
    <property type="entry name" value="Kringle"/>
</dbReference>
<feature type="domain" description="Sushi" evidence="17">
    <location>
        <begin position="1625"/>
        <end position="1683"/>
    </location>
</feature>
<dbReference type="Gene3D" id="2.10.25.10">
    <property type="entry name" value="Laminin"/>
    <property type="match status" value="1"/>
</dbReference>
<dbReference type="Gene3D" id="2.40.20.10">
    <property type="entry name" value="Plasminogen Kringle 4"/>
    <property type="match status" value="1"/>
</dbReference>
<dbReference type="SMART" id="SM00032">
    <property type="entry name" value="CCP"/>
    <property type="match status" value="28"/>
</dbReference>
<feature type="domain" description="Sushi" evidence="17">
    <location>
        <begin position="1501"/>
        <end position="1567"/>
    </location>
</feature>
<dbReference type="InterPro" id="IPR016187">
    <property type="entry name" value="CTDL_fold"/>
</dbReference>
<feature type="chain" id="PRO_5029789412" evidence="13">
    <location>
        <begin position="23"/>
        <end position="3189"/>
    </location>
</feature>
<feature type="domain" description="EGF-like" evidence="14">
    <location>
        <begin position="734"/>
        <end position="774"/>
    </location>
</feature>
<dbReference type="CDD" id="cd00054">
    <property type="entry name" value="EGF_CA"/>
    <property type="match status" value="1"/>
</dbReference>
<feature type="signal peptide" evidence="13">
    <location>
        <begin position="1"/>
        <end position="22"/>
    </location>
</feature>
<comment type="caution">
    <text evidence="18">The sequence shown here is derived from an EMBL/GenBank/DDBJ whole genome shotgun (WGS) entry which is preliminary data.</text>
</comment>
<feature type="disulfide bond" evidence="9">
    <location>
        <begin position="1285"/>
        <end position="1294"/>
    </location>
</feature>
<dbReference type="SMART" id="SM00130">
    <property type="entry name" value="KR"/>
    <property type="match status" value="1"/>
</dbReference>
<keyword evidence="4 13" id="KW-0732">Signal</keyword>
<feature type="domain" description="Sushi" evidence="17">
    <location>
        <begin position="2421"/>
        <end position="2484"/>
    </location>
</feature>
<keyword evidence="5" id="KW-0677">Repeat</keyword>
<feature type="domain" description="Sushi" evidence="17">
    <location>
        <begin position="1980"/>
        <end position="2038"/>
    </location>
</feature>